<gene>
    <name evidence="1" type="ORF">BDV33DRAFT_57438</name>
</gene>
<proteinExistence type="predicted"/>
<dbReference type="AlphaFoldDB" id="A0A5N6E911"/>
<reference evidence="1 2" key="1">
    <citation type="submission" date="2019-04" db="EMBL/GenBank/DDBJ databases">
        <title>Fungal friends and foes A comparative genomics study of 23 Aspergillus species from section Flavi.</title>
        <authorList>
            <consortium name="DOE Joint Genome Institute"/>
            <person name="Kjaerbolling I."/>
            <person name="Vesth T.C."/>
            <person name="Frisvad J.C."/>
            <person name="Nybo J.L."/>
            <person name="Theobald S."/>
            <person name="Kildgaard S."/>
            <person name="Petersen T.I."/>
            <person name="Kuo A."/>
            <person name="Sato A."/>
            <person name="Lyhne E.K."/>
            <person name="Kogle M.E."/>
            <person name="Wiebenga A."/>
            <person name="Kun R.S."/>
            <person name="Lubbers R.J."/>
            <person name="Makela M.R."/>
            <person name="Barry K."/>
            <person name="Chovatia M."/>
            <person name="Clum A."/>
            <person name="Daum C."/>
            <person name="Haridas S."/>
            <person name="He G."/>
            <person name="LaButti K."/>
            <person name="Lipzen A."/>
            <person name="Mondo S."/>
            <person name="Pangilinan J."/>
            <person name="Riley R."/>
            <person name="Salamov A."/>
            <person name="Simmons B.A."/>
            <person name="Magnuson J.K."/>
            <person name="Henrissat B."/>
            <person name="Mortensen U.H."/>
            <person name="Larsen T.O."/>
            <person name="De vries R.P."/>
            <person name="Grigoriev I.V."/>
            <person name="Machida M."/>
            <person name="Baker S.E."/>
            <person name="Andersen M.R."/>
        </authorList>
    </citation>
    <scope>NUCLEOTIDE SEQUENCE [LARGE SCALE GENOMIC DNA]</scope>
    <source>
        <strain evidence="1 2">CBS 126849</strain>
    </source>
</reference>
<protein>
    <recommendedName>
        <fullName evidence="3">Methyltransferase domain-containing protein</fullName>
    </recommendedName>
</protein>
<sequence length="115" mass="13296">MGSLPDDGYDSGVECDDNFFVPLELPDEKYYNHGRYYPASNRGLHPFPVDEREKDRQCRQLFLYFELFQGRLCPASITRPQTVLDVRTGTGSWAIQFADKYPSSMGANKLRVCYR</sequence>
<evidence type="ECO:0000313" key="1">
    <source>
        <dbReference type="EMBL" id="KAB8213555.1"/>
    </source>
</evidence>
<evidence type="ECO:0000313" key="2">
    <source>
        <dbReference type="Proteomes" id="UP000326799"/>
    </source>
</evidence>
<dbReference type="InterPro" id="IPR029063">
    <property type="entry name" value="SAM-dependent_MTases_sf"/>
</dbReference>
<dbReference type="EMBL" id="ML733595">
    <property type="protein sequence ID" value="KAB8213555.1"/>
    <property type="molecule type" value="Genomic_DNA"/>
</dbReference>
<dbReference type="SUPFAM" id="SSF53335">
    <property type="entry name" value="S-adenosyl-L-methionine-dependent methyltransferases"/>
    <property type="match status" value="1"/>
</dbReference>
<name>A0A5N6E911_9EURO</name>
<keyword evidence="2" id="KW-1185">Reference proteome</keyword>
<organism evidence="1 2">
    <name type="scientific">Aspergillus novoparasiticus</name>
    <dbReference type="NCBI Taxonomy" id="986946"/>
    <lineage>
        <taxon>Eukaryota</taxon>
        <taxon>Fungi</taxon>
        <taxon>Dikarya</taxon>
        <taxon>Ascomycota</taxon>
        <taxon>Pezizomycotina</taxon>
        <taxon>Eurotiomycetes</taxon>
        <taxon>Eurotiomycetidae</taxon>
        <taxon>Eurotiales</taxon>
        <taxon>Aspergillaceae</taxon>
        <taxon>Aspergillus</taxon>
        <taxon>Aspergillus subgen. Circumdati</taxon>
    </lineage>
</organism>
<accession>A0A5N6E911</accession>
<dbReference type="Proteomes" id="UP000326799">
    <property type="component" value="Unassembled WGS sequence"/>
</dbReference>
<evidence type="ECO:0008006" key="3">
    <source>
        <dbReference type="Google" id="ProtNLM"/>
    </source>
</evidence>